<comment type="similarity">
    <text evidence="1">Belongs to the UDP-glycosyltransferase family.</text>
</comment>
<protein>
    <recommendedName>
        <fullName evidence="2">glucuronosyltransferase</fullName>
        <ecNumber evidence="2">2.4.1.17</ecNumber>
    </recommendedName>
</protein>
<dbReference type="SUPFAM" id="SSF53756">
    <property type="entry name" value="UDP-Glycosyltransferase/glycogen phosphorylase"/>
    <property type="match status" value="1"/>
</dbReference>
<evidence type="ECO:0000256" key="3">
    <source>
        <dbReference type="ARBA" id="ARBA00022676"/>
    </source>
</evidence>
<name>A0A4U5PKJ3_STECR</name>
<keyword evidence="6" id="KW-0732">Signal</keyword>
<sequence>MCFFLFSTLLFLAEAHKFLLYETAFSRSHVQFAGRLIDVLVEEGHTVDVLMLQYNPNIATNGTTKFRKLHRVDPKNGEPSYWMEIGYTETPFQKGQKKKCEHCANKAIVQFCEALMSNDALIESLRSENYDAGFTMIYESCSFGLFHVLNIQPVIGYFATAMPTVIANTFNLPSPPSYVMNIFNNPGRMPAEFSFFDRLIHFKDQIYYTYFTLKTASNLQTHIFKAKYGETFPDLASLKSEMSLVFVNSESVLESPRPISNKIVNIGGIQAQTPKPLSMEFQKIYNNSYKGVIIFSFGSLFQTSNMPDHIKNSFLKAFSSFPDYTFIWKCDDCDKNAETLKNYSNVVVTKWMPQYDLLSDIRTKVFISHQGQNSFLEAAYAGVPVIGVPLFVDQIFNSVLAKEKGFGLKMDRFTVNEQTITEALNDVLCNPKYHVNAKKMSKMLRTNPSPPATFSSET</sequence>
<evidence type="ECO:0000313" key="7">
    <source>
        <dbReference type="EMBL" id="TKR96936.1"/>
    </source>
</evidence>
<keyword evidence="4" id="KW-0808">Transferase</keyword>
<evidence type="ECO:0000313" key="8">
    <source>
        <dbReference type="Proteomes" id="UP000298663"/>
    </source>
</evidence>
<reference evidence="7 8" key="2">
    <citation type="journal article" date="2019" name="G3 (Bethesda)">
        <title>Hybrid Assembly of the Genome of the Entomopathogenic Nematode Steinernema carpocapsae Identifies the X-Chromosome.</title>
        <authorList>
            <person name="Serra L."/>
            <person name="Macchietto M."/>
            <person name="Macias-Munoz A."/>
            <person name="McGill C.J."/>
            <person name="Rodriguez I.M."/>
            <person name="Rodriguez B."/>
            <person name="Murad R."/>
            <person name="Mortazavi A."/>
        </authorList>
    </citation>
    <scope>NUCLEOTIDE SEQUENCE [LARGE SCALE GENOMIC DNA]</scope>
    <source>
        <strain evidence="7 8">ALL</strain>
    </source>
</reference>
<dbReference type="InterPro" id="IPR002213">
    <property type="entry name" value="UDP_glucos_trans"/>
</dbReference>
<keyword evidence="8" id="KW-1185">Reference proteome</keyword>
<reference evidence="7 8" key="1">
    <citation type="journal article" date="2015" name="Genome Biol.">
        <title>Comparative genomics of Steinernema reveals deeply conserved gene regulatory networks.</title>
        <authorList>
            <person name="Dillman A.R."/>
            <person name="Macchietto M."/>
            <person name="Porter C.F."/>
            <person name="Rogers A."/>
            <person name="Williams B."/>
            <person name="Antoshechkin I."/>
            <person name="Lee M.M."/>
            <person name="Goodwin Z."/>
            <person name="Lu X."/>
            <person name="Lewis E.E."/>
            <person name="Goodrich-Blair H."/>
            <person name="Stock S.P."/>
            <person name="Adams B.J."/>
            <person name="Sternberg P.W."/>
            <person name="Mortazavi A."/>
        </authorList>
    </citation>
    <scope>NUCLEOTIDE SEQUENCE [LARGE SCALE GENOMIC DNA]</scope>
    <source>
        <strain evidence="7 8">ALL</strain>
    </source>
</reference>
<evidence type="ECO:0000256" key="1">
    <source>
        <dbReference type="ARBA" id="ARBA00009995"/>
    </source>
</evidence>
<organism evidence="7 8">
    <name type="scientific">Steinernema carpocapsae</name>
    <name type="common">Entomopathogenic nematode</name>
    <dbReference type="NCBI Taxonomy" id="34508"/>
    <lineage>
        <taxon>Eukaryota</taxon>
        <taxon>Metazoa</taxon>
        <taxon>Ecdysozoa</taxon>
        <taxon>Nematoda</taxon>
        <taxon>Chromadorea</taxon>
        <taxon>Rhabditida</taxon>
        <taxon>Tylenchina</taxon>
        <taxon>Panagrolaimomorpha</taxon>
        <taxon>Strongyloidoidea</taxon>
        <taxon>Steinernematidae</taxon>
        <taxon>Steinernema</taxon>
    </lineage>
</organism>
<gene>
    <name evidence="7" type="ORF">L596_010881</name>
</gene>
<evidence type="ECO:0000256" key="2">
    <source>
        <dbReference type="ARBA" id="ARBA00012544"/>
    </source>
</evidence>
<keyword evidence="3" id="KW-0328">Glycosyltransferase</keyword>
<dbReference type="EC" id="2.4.1.17" evidence="2"/>
<feature type="chain" id="PRO_5020767083" description="glucuronosyltransferase" evidence="6">
    <location>
        <begin position="16"/>
        <end position="458"/>
    </location>
</feature>
<dbReference type="Pfam" id="PF00201">
    <property type="entry name" value="UDPGT"/>
    <property type="match status" value="1"/>
</dbReference>
<dbReference type="Gene3D" id="3.40.50.2000">
    <property type="entry name" value="Glycogen Phosphorylase B"/>
    <property type="match status" value="1"/>
</dbReference>
<dbReference type="FunFam" id="3.40.50.2000:FF:000021">
    <property type="entry name" value="UDP-glucuronosyltransferase"/>
    <property type="match status" value="1"/>
</dbReference>
<comment type="catalytic activity">
    <reaction evidence="5">
        <text>glucuronate acceptor + UDP-alpha-D-glucuronate = acceptor beta-D-glucuronoside + UDP + H(+)</text>
        <dbReference type="Rhea" id="RHEA:21032"/>
        <dbReference type="ChEBI" id="CHEBI:15378"/>
        <dbReference type="ChEBI" id="CHEBI:58052"/>
        <dbReference type="ChEBI" id="CHEBI:58223"/>
        <dbReference type="ChEBI" id="CHEBI:132367"/>
        <dbReference type="ChEBI" id="CHEBI:132368"/>
        <dbReference type="EC" id="2.4.1.17"/>
    </reaction>
</comment>
<proteinExistence type="inferred from homology"/>
<evidence type="ECO:0000256" key="6">
    <source>
        <dbReference type="SAM" id="SignalP"/>
    </source>
</evidence>
<dbReference type="CDD" id="cd03784">
    <property type="entry name" value="GT1_Gtf-like"/>
    <property type="match status" value="1"/>
</dbReference>
<dbReference type="Proteomes" id="UP000298663">
    <property type="component" value="Unassembled WGS sequence"/>
</dbReference>
<dbReference type="EMBL" id="AZBU02000002">
    <property type="protein sequence ID" value="TKR96936.1"/>
    <property type="molecule type" value="Genomic_DNA"/>
</dbReference>
<dbReference type="PANTHER" id="PTHR48043:SF154">
    <property type="entry name" value="GLUCURONOSYLTRANSFERASE"/>
    <property type="match status" value="1"/>
</dbReference>
<dbReference type="STRING" id="34508.A0A4U5PKJ3"/>
<evidence type="ECO:0000256" key="4">
    <source>
        <dbReference type="ARBA" id="ARBA00022679"/>
    </source>
</evidence>
<accession>A0A4U5PKJ3</accession>
<feature type="signal peptide" evidence="6">
    <location>
        <begin position="1"/>
        <end position="15"/>
    </location>
</feature>
<dbReference type="PANTHER" id="PTHR48043">
    <property type="entry name" value="EG:EG0003.4 PROTEIN-RELATED"/>
    <property type="match status" value="1"/>
</dbReference>
<evidence type="ECO:0000256" key="5">
    <source>
        <dbReference type="ARBA" id="ARBA00047475"/>
    </source>
</evidence>
<dbReference type="AlphaFoldDB" id="A0A4U5PKJ3"/>
<comment type="caution">
    <text evidence="7">The sequence shown here is derived from an EMBL/GenBank/DDBJ whole genome shotgun (WGS) entry which is preliminary data.</text>
</comment>
<dbReference type="InterPro" id="IPR050271">
    <property type="entry name" value="UDP-glycosyltransferase"/>
</dbReference>
<dbReference type="OrthoDB" id="5835829at2759"/>
<dbReference type="GO" id="GO:0015020">
    <property type="term" value="F:glucuronosyltransferase activity"/>
    <property type="evidence" value="ECO:0007669"/>
    <property type="project" value="UniProtKB-EC"/>
</dbReference>